<protein>
    <submittedName>
        <fullName evidence="1">Uncharacterized protein</fullName>
    </submittedName>
</protein>
<reference evidence="1" key="2">
    <citation type="journal article" date="2015" name="Data Brief">
        <title>Shoot transcriptome of the giant reed, Arundo donax.</title>
        <authorList>
            <person name="Barrero R.A."/>
            <person name="Guerrero F.D."/>
            <person name="Moolhuijzen P."/>
            <person name="Goolsby J.A."/>
            <person name="Tidwell J."/>
            <person name="Bellgard S.E."/>
            <person name="Bellgard M.I."/>
        </authorList>
    </citation>
    <scope>NUCLEOTIDE SEQUENCE</scope>
    <source>
        <tissue evidence="1">Shoot tissue taken approximately 20 cm above the soil surface</tissue>
    </source>
</reference>
<sequence>MSRPRSHINFAGKPTINDQIISNSCSSNHRNHEMELKTQTLNPRNQVTDQYVHVKIN</sequence>
<name>A0A0A9TFS4_ARUDO</name>
<reference evidence="1" key="1">
    <citation type="submission" date="2014-09" db="EMBL/GenBank/DDBJ databases">
        <authorList>
            <person name="Magalhaes I.L.F."/>
            <person name="Oliveira U."/>
            <person name="Santos F.R."/>
            <person name="Vidigal T.H.D.A."/>
            <person name="Brescovit A.D."/>
            <person name="Santos A.J."/>
        </authorList>
    </citation>
    <scope>NUCLEOTIDE SEQUENCE</scope>
    <source>
        <tissue evidence="1">Shoot tissue taken approximately 20 cm above the soil surface</tissue>
    </source>
</reference>
<evidence type="ECO:0000313" key="1">
    <source>
        <dbReference type="EMBL" id="JAD16835.1"/>
    </source>
</evidence>
<proteinExistence type="predicted"/>
<dbReference type="AlphaFoldDB" id="A0A0A9TFS4"/>
<accession>A0A0A9TFS4</accession>
<organism evidence="1">
    <name type="scientific">Arundo donax</name>
    <name type="common">Giant reed</name>
    <name type="synonym">Donax arundinaceus</name>
    <dbReference type="NCBI Taxonomy" id="35708"/>
    <lineage>
        <taxon>Eukaryota</taxon>
        <taxon>Viridiplantae</taxon>
        <taxon>Streptophyta</taxon>
        <taxon>Embryophyta</taxon>
        <taxon>Tracheophyta</taxon>
        <taxon>Spermatophyta</taxon>
        <taxon>Magnoliopsida</taxon>
        <taxon>Liliopsida</taxon>
        <taxon>Poales</taxon>
        <taxon>Poaceae</taxon>
        <taxon>PACMAD clade</taxon>
        <taxon>Arundinoideae</taxon>
        <taxon>Arundineae</taxon>
        <taxon>Arundo</taxon>
    </lineage>
</organism>
<dbReference type="EMBL" id="GBRH01281060">
    <property type="protein sequence ID" value="JAD16835.1"/>
    <property type="molecule type" value="Transcribed_RNA"/>
</dbReference>